<feature type="non-terminal residue" evidence="3">
    <location>
        <position position="1"/>
    </location>
</feature>
<dbReference type="InterPro" id="IPR025304">
    <property type="entry name" value="ALIX_V_dom"/>
</dbReference>
<feature type="compositionally biased region" description="Low complexity" evidence="1">
    <location>
        <begin position="402"/>
        <end position="427"/>
    </location>
</feature>
<organism evidence="3 4">
    <name type="scientific">Corythaeola cristata</name>
    <name type="common">Great blue turaco</name>
    <dbReference type="NCBI Taxonomy" id="103954"/>
    <lineage>
        <taxon>Eukaryota</taxon>
        <taxon>Metazoa</taxon>
        <taxon>Chordata</taxon>
        <taxon>Craniata</taxon>
        <taxon>Vertebrata</taxon>
        <taxon>Euteleostomi</taxon>
        <taxon>Archelosauria</taxon>
        <taxon>Archosauria</taxon>
        <taxon>Dinosauria</taxon>
        <taxon>Saurischia</taxon>
        <taxon>Theropoda</taxon>
        <taxon>Coelurosauria</taxon>
        <taxon>Aves</taxon>
        <taxon>Neognathae</taxon>
        <taxon>Neoaves</taxon>
        <taxon>Otidimorphae</taxon>
        <taxon>Musophagiformes</taxon>
        <taxon>Musophagidae</taxon>
        <taxon>Corythaeola</taxon>
    </lineage>
</organism>
<reference evidence="3" key="1">
    <citation type="submission" date="2019-09" db="EMBL/GenBank/DDBJ databases">
        <title>Bird 10,000 Genomes (B10K) Project - Family phase.</title>
        <authorList>
            <person name="Zhang G."/>
        </authorList>
    </citation>
    <scope>NUCLEOTIDE SEQUENCE</scope>
    <source>
        <strain evidence="3">B10K-CU-031-40</strain>
    </source>
</reference>
<sequence>DLFEKMVPLQVQQSVSVCNQRKADLVNRLIAQMRESTNLANGVLASLNLPAAIEDVSGDTVPQSILNKSKSVIEQGGIQTVDQLIKDLPELLQRNKEILDESLRLLDEEEATDNELRTKFKERWQRTPSNELYKPLRAEGANYHSILNRAVQADGQVRERYQSHRDTIALLCKPEAELNAAIPSANPAKTLQGSERLNIRVALKQPLHLADSKLSGSTVCGWKVKKGGYQERRAAGMSKSQKLKDTESYVELACIIFTAYFFPSFKNAHQDFSKMKQSNNESNLREEVLKNLAVANDNFVELVANLKEGTKFYNELTEILLKFQNKCSDIVFARKTERDELLKDLQQSIAREPSAPAIPLPTYQTTSAGGSKPAVSSAPTPAPRTMVGTKPQPPARPPPPVISAASSSSSASAPPGTAATPAAAPAASPAPAPTPGASAPAASTAPSQAQGPPYPTYPGYPGYCQMPMPMGYNPYMYGQYNLPYAPSPMYQNPGQAPYPAPQQPGYPFPQQPYYPQQ</sequence>
<feature type="compositionally biased region" description="Low complexity" evidence="1">
    <location>
        <begin position="435"/>
        <end position="451"/>
    </location>
</feature>
<dbReference type="FunFam" id="1.20.140.50:FF:000001">
    <property type="entry name" value="programmed cell death 6-interacting protein-like isoform X2"/>
    <property type="match status" value="1"/>
</dbReference>
<dbReference type="Gene3D" id="1.20.140.50">
    <property type="entry name" value="alix/aip1 like domains"/>
    <property type="match status" value="2"/>
</dbReference>
<dbReference type="OrthoDB" id="2141925at2759"/>
<evidence type="ECO:0000313" key="3">
    <source>
        <dbReference type="EMBL" id="NXC15978.1"/>
    </source>
</evidence>
<dbReference type="PANTHER" id="PTHR23030:SF39">
    <property type="entry name" value="PROGRAMMED CELL DEATH 6-INTERACTING PROTEIN"/>
    <property type="match status" value="1"/>
</dbReference>
<dbReference type="PANTHER" id="PTHR23030">
    <property type="entry name" value="PCD6 INTERACTING PROTEIN-RELATED"/>
    <property type="match status" value="1"/>
</dbReference>
<feature type="region of interest" description="Disordered" evidence="1">
    <location>
        <begin position="488"/>
        <end position="517"/>
    </location>
</feature>
<protein>
    <submittedName>
        <fullName evidence="3">PDC6I protein</fullName>
    </submittedName>
</protein>
<evidence type="ECO:0000313" key="4">
    <source>
        <dbReference type="Proteomes" id="UP000621168"/>
    </source>
</evidence>
<proteinExistence type="predicted"/>
<dbReference type="Proteomes" id="UP000621168">
    <property type="component" value="Unassembled WGS sequence"/>
</dbReference>
<accession>A0A851LCH5</accession>
<gene>
    <name evidence="3" type="primary">Pdcd6ip</name>
    <name evidence="3" type="ORF">CORCRI_R05023</name>
</gene>
<dbReference type="AlphaFoldDB" id="A0A851LCH5"/>
<feature type="compositionally biased region" description="Pro residues" evidence="1">
    <location>
        <begin position="496"/>
        <end position="517"/>
    </location>
</feature>
<evidence type="ECO:0000259" key="2">
    <source>
        <dbReference type="Pfam" id="PF13949"/>
    </source>
</evidence>
<keyword evidence="4" id="KW-1185">Reference proteome</keyword>
<dbReference type="EMBL" id="WBMX01001496">
    <property type="protein sequence ID" value="NXC15978.1"/>
    <property type="molecule type" value="Genomic_DNA"/>
</dbReference>
<feature type="domain" description="ALIX V-shaped" evidence="2">
    <location>
        <begin position="61"/>
        <end position="201"/>
    </location>
</feature>
<dbReference type="Pfam" id="PF13949">
    <property type="entry name" value="ALIX_LYPXL_bnd"/>
    <property type="match status" value="2"/>
</dbReference>
<feature type="non-terminal residue" evidence="3">
    <location>
        <position position="517"/>
    </location>
</feature>
<evidence type="ECO:0000256" key="1">
    <source>
        <dbReference type="SAM" id="MobiDB-lite"/>
    </source>
</evidence>
<dbReference type="GO" id="GO:0005768">
    <property type="term" value="C:endosome"/>
    <property type="evidence" value="ECO:0007669"/>
    <property type="project" value="TreeGrafter"/>
</dbReference>
<dbReference type="GO" id="GO:0000281">
    <property type="term" value="P:mitotic cytokinesis"/>
    <property type="evidence" value="ECO:0007669"/>
    <property type="project" value="TreeGrafter"/>
</dbReference>
<feature type="region of interest" description="Disordered" evidence="1">
    <location>
        <begin position="352"/>
        <end position="453"/>
    </location>
</feature>
<feature type="domain" description="ALIX V-shaped" evidence="2">
    <location>
        <begin position="266"/>
        <end position="337"/>
    </location>
</feature>
<name>A0A851LCH5_CORCR</name>
<comment type="caution">
    <text evidence="3">The sequence shown here is derived from an EMBL/GenBank/DDBJ whole genome shotgun (WGS) entry which is preliminary data.</text>
</comment>
<feature type="compositionally biased region" description="Pro residues" evidence="1">
    <location>
        <begin position="391"/>
        <end position="401"/>
    </location>
</feature>